<proteinExistence type="predicted"/>
<organism evidence="1 2">
    <name type="scientific">Duncaniella dubosii</name>
    <dbReference type="NCBI Taxonomy" id="2518971"/>
    <lineage>
        <taxon>Bacteria</taxon>
        <taxon>Pseudomonadati</taxon>
        <taxon>Bacteroidota</taxon>
        <taxon>Bacteroidia</taxon>
        <taxon>Bacteroidales</taxon>
        <taxon>Muribaculaceae</taxon>
        <taxon>Duncaniella</taxon>
    </lineage>
</organism>
<sequence length="163" mass="18815">MTRQSVSILSKRGLTLKVLSKLLYAITDNSINSEELKDIHQKVLNASLMQNEVESDSKKDPFNIADIKWERILDAIANNNPFLRKFIEANTFSAQELRYMCAMFCGLSGKEYELITRFKSQYNLSWSIRQKIGMRPKTTNLRKFLQKLSEDSTSESLNNNVPK</sequence>
<evidence type="ECO:0000313" key="1">
    <source>
        <dbReference type="EMBL" id="QCD42224.1"/>
    </source>
</evidence>
<reference evidence="2" key="1">
    <citation type="submission" date="2019-02" db="EMBL/GenBank/DDBJ databases">
        <title>Isolation and identification of novel species under the genus Muribaculum.</title>
        <authorList>
            <person name="Miyake S."/>
            <person name="Ding Y."/>
            <person name="Low A."/>
            <person name="Soh M."/>
            <person name="Seedorf H."/>
        </authorList>
    </citation>
    <scope>NUCLEOTIDE SEQUENCE [LARGE SCALE GENOMIC DNA]</scope>
    <source>
        <strain evidence="2">H5</strain>
    </source>
</reference>
<gene>
    <name evidence="1" type="ORF">E7747_08005</name>
</gene>
<keyword evidence="2" id="KW-1185">Reference proteome</keyword>
<accession>A0A4P7W2Q8</accession>
<dbReference type="AlphaFoldDB" id="A0A4P7W2Q8"/>
<dbReference type="Proteomes" id="UP000297149">
    <property type="component" value="Chromosome"/>
</dbReference>
<dbReference type="RefSeq" id="WP_136415281.1">
    <property type="nucleotide sequence ID" value="NZ_CP039396.1"/>
</dbReference>
<evidence type="ECO:0000313" key="2">
    <source>
        <dbReference type="Proteomes" id="UP000297149"/>
    </source>
</evidence>
<dbReference type="EMBL" id="CP039396">
    <property type="protein sequence ID" value="QCD42224.1"/>
    <property type="molecule type" value="Genomic_DNA"/>
</dbReference>
<name>A0A4P7W2Q8_9BACT</name>
<protein>
    <submittedName>
        <fullName evidence="1">Uncharacterized protein</fullName>
    </submittedName>
</protein>
<dbReference type="KEGG" id="ddb:E7747_08005"/>